<protein>
    <recommendedName>
        <fullName evidence="4">PEP-CTERM sorting domain-containing protein</fullName>
    </recommendedName>
</protein>
<feature type="signal peptide" evidence="1">
    <location>
        <begin position="1"/>
        <end position="24"/>
    </location>
</feature>
<dbReference type="RefSeq" id="WP_203569591.1">
    <property type="nucleotide sequence ID" value="NZ_WOFE01000001.1"/>
</dbReference>
<evidence type="ECO:0008006" key="4">
    <source>
        <dbReference type="Google" id="ProtNLM"/>
    </source>
</evidence>
<gene>
    <name evidence="2" type="ORF">GM173_01685</name>
</gene>
<reference evidence="2 3" key="1">
    <citation type="submission" date="2019-11" db="EMBL/GenBank/DDBJ databases">
        <title>Novel Deefgea species.</title>
        <authorList>
            <person name="Han J.-H."/>
        </authorList>
    </citation>
    <scope>NUCLEOTIDE SEQUENCE [LARGE SCALE GENOMIC DNA]</scope>
    <source>
        <strain evidence="2 3">LMG 24817</strain>
    </source>
</reference>
<evidence type="ECO:0000256" key="1">
    <source>
        <dbReference type="SAM" id="SignalP"/>
    </source>
</evidence>
<proteinExistence type="predicted"/>
<dbReference type="EMBL" id="WOFE01000001">
    <property type="protein sequence ID" value="MBM5570281.1"/>
    <property type="molecule type" value="Genomic_DNA"/>
</dbReference>
<accession>A0ABS2C808</accession>
<dbReference type="Proteomes" id="UP001195660">
    <property type="component" value="Unassembled WGS sequence"/>
</dbReference>
<organism evidence="2 3">
    <name type="scientific">Deefgea chitinilytica</name>
    <dbReference type="NCBI Taxonomy" id="570276"/>
    <lineage>
        <taxon>Bacteria</taxon>
        <taxon>Pseudomonadati</taxon>
        <taxon>Pseudomonadota</taxon>
        <taxon>Betaproteobacteria</taxon>
        <taxon>Neisseriales</taxon>
        <taxon>Chitinibacteraceae</taxon>
        <taxon>Deefgea</taxon>
    </lineage>
</organism>
<evidence type="ECO:0000313" key="3">
    <source>
        <dbReference type="Proteomes" id="UP001195660"/>
    </source>
</evidence>
<feature type="chain" id="PRO_5046896796" description="PEP-CTERM sorting domain-containing protein" evidence="1">
    <location>
        <begin position="25"/>
        <end position="104"/>
    </location>
</feature>
<keyword evidence="1" id="KW-0732">Signal</keyword>
<keyword evidence="3" id="KW-1185">Reference proteome</keyword>
<comment type="caution">
    <text evidence="2">The sequence shown here is derived from an EMBL/GenBank/DDBJ whole genome shotgun (WGS) entry which is preliminary data.</text>
</comment>
<evidence type="ECO:0000313" key="2">
    <source>
        <dbReference type="EMBL" id="MBM5570281.1"/>
    </source>
</evidence>
<name>A0ABS2C808_9NEIS</name>
<sequence length="104" mass="10871">MFKSKIASLAVFATLTAASSIASATVITFDELISDTSNQISISYQGFNWDNVYALNGTVGGYESTGYGHGVVSGNNVAYNGYGSPASFSSNTAFTLNDLFITKA</sequence>